<dbReference type="InterPro" id="IPR035220">
    <property type="entry name" value="DUF5330"/>
</dbReference>
<keyword evidence="3" id="KW-1185">Reference proteome</keyword>
<evidence type="ECO:0000313" key="3">
    <source>
        <dbReference type="Proteomes" id="UP000886476"/>
    </source>
</evidence>
<feature type="region of interest" description="Disordered" evidence="1">
    <location>
        <begin position="88"/>
        <end position="153"/>
    </location>
</feature>
<accession>A0ABX2CIF8</accession>
<evidence type="ECO:0000256" key="1">
    <source>
        <dbReference type="SAM" id="MobiDB-lite"/>
    </source>
</evidence>
<comment type="caution">
    <text evidence="2">The sequence shown here is derived from an EMBL/GenBank/DDBJ whole genome shotgun (WGS) entry which is preliminary data.</text>
</comment>
<dbReference type="Proteomes" id="UP000886476">
    <property type="component" value="Unassembled WGS sequence"/>
</dbReference>
<proteinExistence type="predicted"/>
<dbReference type="RefSeq" id="WP_172112136.1">
    <property type="nucleotide sequence ID" value="NZ_JABFDN010000005.1"/>
</dbReference>
<organism evidence="2 3">
    <name type="scientific">Bradyrhizobium aeschynomenes</name>
    <dbReference type="NCBI Taxonomy" id="2734909"/>
    <lineage>
        <taxon>Bacteria</taxon>
        <taxon>Pseudomonadati</taxon>
        <taxon>Pseudomonadota</taxon>
        <taxon>Alphaproteobacteria</taxon>
        <taxon>Hyphomicrobiales</taxon>
        <taxon>Nitrobacteraceae</taxon>
        <taxon>Bradyrhizobium</taxon>
    </lineage>
</organism>
<name>A0ABX2CIF8_9BRAD</name>
<reference evidence="2" key="1">
    <citation type="submission" date="2020-05" db="EMBL/GenBank/DDBJ databases">
        <title>Nod-independent and nitrogen-fixing Bradyrhizobium aeschynomene sp. nov. isolated from nodules of Aeschynomene indica.</title>
        <authorList>
            <person name="Zhang Z."/>
        </authorList>
    </citation>
    <scope>NUCLEOTIDE SEQUENCE</scope>
    <source>
        <strain evidence="2">83012</strain>
    </source>
</reference>
<sequence length="153" mass="16452">MFFLLRMAFWLGLVLVLLPREKSPDTDKLPQINAHEAVQAATAAVSDMSQFCKRQPQACEVGGQAATVIGHRAQEGARKIYQIITDKPEAAEKPSASDKLIGPVKPASLDKRGNDHTGSIDAPVLEEVPTSEAPVDTLSADDLAAEWQLPPTP</sequence>
<gene>
    <name evidence="2" type="ORF">HL667_18785</name>
</gene>
<dbReference type="EMBL" id="JABFDN010000005">
    <property type="protein sequence ID" value="NPU67057.1"/>
    <property type="molecule type" value="Genomic_DNA"/>
</dbReference>
<protein>
    <submittedName>
        <fullName evidence="2">DUF5330 domain-containing protein</fullName>
    </submittedName>
</protein>
<dbReference type="Pfam" id="PF17264">
    <property type="entry name" value="DUF5330"/>
    <property type="match status" value="1"/>
</dbReference>
<evidence type="ECO:0000313" key="2">
    <source>
        <dbReference type="EMBL" id="NPU67057.1"/>
    </source>
</evidence>